<reference evidence="1 2" key="1">
    <citation type="submission" date="2024-09" db="EMBL/GenBank/DDBJ databases">
        <title>Genome sequencing and assembly of Phytophthora oleae, isolate VK10A, causative agent of rot of olive drupes.</title>
        <authorList>
            <person name="Conti Taguali S."/>
            <person name="Riolo M."/>
            <person name="La Spada F."/>
            <person name="Cacciola S.O."/>
            <person name="Dionisio G."/>
        </authorList>
    </citation>
    <scope>NUCLEOTIDE SEQUENCE [LARGE SCALE GENOMIC DNA]</scope>
    <source>
        <strain evidence="1 2">VK10A</strain>
    </source>
</reference>
<proteinExistence type="predicted"/>
<evidence type="ECO:0000313" key="2">
    <source>
        <dbReference type="Proteomes" id="UP001632037"/>
    </source>
</evidence>
<dbReference type="AlphaFoldDB" id="A0ABD3FB14"/>
<comment type="caution">
    <text evidence="1">The sequence shown here is derived from an EMBL/GenBank/DDBJ whole genome shotgun (WGS) entry which is preliminary data.</text>
</comment>
<protein>
    <submittedName>
        <fullName evidence="1">Uncharacterized protein</fullName>
    </submittedName>
</protein>
<sequence>MTGYFCFEVFSYSGGKRQEAIILDCWDYTAIMAAVGKLQPALPPWNNAVTMFSVEIDDCSGILTGIGMCMPNGSVTKASLPLSDDSITFVLRVLTL</sequence>
<name>A0ABD3FB14_9STRA</name>
<gene>
    <name evidence="1" type="ORF">V7S43_011513</name>
</gene>
<dbReference type="EMBL" id="JBIMZQ010000027">
    <property type="protein sequence ID" value="KAL3663627.1"/>
    <property type="molecule type" value="Genomic_DNA"/>
</dbReference>
<accession>A0ABD3FB14</accession>
<evidence type="ECO:0000313" key="1">
    <source>
        <dbReference type="EMBL" id="KAL3663627.1"/>
    </source>
</evidence>
<organism evidence="1 2">
    <name type="scientific">Phytophthora oleae</name>
    <dbReference type="NCBI Taxonomy" id="2107226"/>
    <lineage>
        <taxon>Eukaryota</taxon>
        <taxon>Sar</taxon>
        <taxon>Stramenopiles</taxon>
        <taxon>Oomycota</taxon>
        <taxon>Peronosporomycetes</taxon>
        <taxon>Peronosporales</taxon>
        <taxon>Peronosporaceae</taxon>
        <taxon>Phytophthora</taxon>
    </lineage>
</organism>
<dbReference type="Proteomes" id="UP001632037">
    <property type="component" value="Unassembled WGS sequence"/>
</dbReference>
<keyword evidence="2" id="KW-1185">Reference proteome</keyword>